<dbReference type="InParanoid" id="W3WK51"/>
<dbReference type="SUPFAM" id="SSF48113">
    <property type="entry name" value="Heme-dependent peroxidases"/>
    <property type="match status" value="1"/>
</dbReference>
<dbReference type="PROSITE" id="PS50873">
    <property type="entry name" value="PEROXIDASE_4"/>
    <property type="match status" value="1"/>
</dbReference>
<proteinExistence type="inferred from homology"/>
<accession>W3WK51</accession>
<evidence type="ECO:0000256" key="2">
    <source>
        <dbReference type="ARBA" id="ARBA00022617"/>
    </source>
</evidence>
<organism evidence="7 8">
    <name type="scientific">Pestalotiopsis fici (strain W106-1 / CGMCC3.15140)</name>
    <dbReference type="NCBI Taxonomy" id="1229662"/>
    <lineage>
        <taxon>Eukaryota</taxon>
        <taxon>Fungi</taxon>
        <taxon>Dikarya</taxon>
        <taxon>Ascomycota</taxon>
        <taxon>Pezizomycotina</taxon>
        <taxon>Sordariomycetes</taxon>
        <taxon>Xylariomycetidae</taxon>
        <taxon>Amphisphaeriales</taxon>
        <taxon>Sporocadaceae</taxon>
        <taxon>Pestalotiopsis</taxon>
    </lineage>
</organism>
<dbReference type="GO" id="GO:0046872">
    <property type="term" value="F:metal ion binding"/>
    <property type="evidence" value="ECO:0007669"/>
    <property type="project" value="UniProtKB-UniRule"/>
</dbReference>
<evidence type="ECO:0000256" key="1">
    <source>
        <dbReference type="ARBA" id="ARBA00022559"/>
    </source>
</evidence>
<dbReference type="eggNOG" id="ENOG502QUVG">
    <property type="taxonomic scope" value="Eukaryota"/>
</dbReference>
<name>W3WK51_PESFW</name>
<evidence type="ECO:0000256" key="3">
    <source>
        <dbReference type="ARBA" id="ARBA00023002"/>
    </source>
</evidence>
<dbReference type="Gene3D" id="1.10.520.10">
    <property type="match status" value="1"/>
</dbReference>
<dbReference type="EMBL" id="KI912121">
    <property type="protein sequence ID" value="ETS73537.1"/>
    <property type="molecule type" value="Genomic_DNA"/>
</dbReference>
<dbReference type="InterPro" id="IPR002016">
    <property type="entry name" value="Haem_peroxidase"/>
</dbReference>
<dbReference type="AlphaFoldDB" id="W3WK51"/>
<dbReference type="GO" id="GO:0004601">
    <property type="term" value="F:peroxidase activity"/>
    <property type="evidence" value="ECO:0007669"/>
    <property type="project" value="UniProtKB-KW"/>
</dbReference>
<dbReference type="RefSeq" id="XP_007841255.1">
    <property type="nucleotide sequence ID" value="XM_007843064.1"/>
</dbReference>
<dbReference type="InterPro" id="IPR010255">
    <property type="entry name" value="Haem_peroxidase_sf"/>
</dbReference>
<dbReference type="PANTHER" id="PTHR31356">
    <property type="entry name" value="THYLAKOID LUMENAL 29 KDA PROTEIN, CHLOROPLASTIC-RELATED"/>
    <property type="match status" value="1"/>
</dbReference>
<dbReference type="Proteomes" id="UP000030651">
    <property type="component" value="Unassembled WGS sequence"/>
</dbReference>
<dbReference type="PANTHER" id="PTHR31356:SF53">
    <property type="entry name" value="HEME PEROXIDASE"/>
    <property type="match status" value="1"/>
</dbReference>
<evidence type="ECO:0000313" key="7">
    <source>
        <dbReference type="EMBL" id="ETS73537.1"/>
    </source>
</evidence>
<dbReference type="GO" id="GO:0020037">
    <property type="term" value="F:heme binding"/>
    <property type="evidence" value="ECO:0007669"/>
    <property type="project" value="UniProtKB-UniRule"/>
</dbReference>
<evidence type="ECO:0000256" key="5">
    <source>
        <dbReference type="RuleBase" id="RU363051"/>
    </source>
</evidence>
<dbReference type="GO" id="GO:0034599">
    <property type="term" value="P:cellular response to oxidative stress"/>
    <property type="evidence" value="ECO:0007669"/>
    <property type="project" value="InterPro"/>
</dbReference>
<protein>
    <recommendedName>
        <fullName evidence="5">Peroxidase</fullName>
        <ecNumber evidence="5">1.11.1.-</ecNumber>
    </recommendedName>
</protein>
<keyword evidence="8" id="KW-1185">Reference proteome</keyword>
<dbReference type="EC" id="1.11.1.-" evidence="5"/>
<evidence type="ECO:0000259" key="6">
    <source>
        <dbReference type="PROSITE" id="PS50873"/>
    </source>
</evidence>
<sequence length="513" mass="53114">MHTFASTLALTQLFVGLGSAILDGIDARDVYEEMEHLLVDNSGTNFDGFINAVSPCSNYFQDRTGIEGEQSSAQWVRLVFHDFVTADVSAGTGGLDGSIAYEADRPENPGLFVNDTLKFMLPTITAYVSMADNIALGIVAAVATCSGNSTGIPLRAGRTDALAAGPSGVPEPTTSLEDTLAQFEAAGFSQEDAIASTACGHSLGRIHYSNFPDIVDESTVTSNNTHGGVGFDSTPASFDATVVNEYLDGTGSLGGLLVTAPSVDDRSDLRLYASDNNATMQNLSEELAFRSTCFDVFERMINTVPSGSTLTDPIVPMAWKAIELATDIDSTGSVSIAGRIRNLYSSGSAPTDVTYTISGSSGDFTATSATASGTGGSLFGSTSYYAFNSTIDSPGTTSLSFGDVSYDINDEIFVLPAKSTTSNRSGTVKAAVLTSSVTDDAMQLVLYIPGAISGTAARVIATSTVAMTEYGTAGNYTLYSASISGNVGSGSGTIVKAVMGDLASNTVKVEIFG</sequence>
<dbReference type="Pfam" id="PF00141">
    <property type="entry name" value="peroxidase"/>
    <property type="match status" value="1"/>
</dbReference>
<keyword evidence="3 5" id="KW-0560">Oxidoreductase</keyword>
<dbReference type="OrthoDB" id="5985073at2759"/>
<keyword evidence="2" id="KW-0479">Metal-binding</keyword>
<dbReference type="GO" id="GO:0042744">
    <property type="term" value="P:hydrogen peroxide catabolic process"/>
    <property type="evidence" value="ECO:0007669"/>
    <property type="project" value="TreeGrafter"/>
</dbReference>
<feature type="signal peptide" evidence="5">
    <location>
        <begin position="1"/>
        <end position="20"/>
    </location>
</feature>
<gene>
    <name evidence="7" type="ORF">PFICI_14483</name>
</gene>
<keyword evidence="2" id="KW-0349">Heme</keyword>
<keyword evidence="2" id="KW-0408">Iron</keyword>
<dbReference type="KEGG" id="pfy:PFICI_14483"/>
<dbReference type="GO" id="GO:0000302">
    <property type="term" value="P:response to reactive oxygen species"/>
    <property type="evidence" value="ECO:0007669"/>
    <property type="project" value="TreeGrafter"/>
</dbReference>
<keyword evidence="1 5" id="KW-0575">Peroxidase</keyword>
<dbReference type="GeneID" id="19279496"/>
<evidence type="ECO:0000256" key="4">
    <source>
        <dbReference type="RuleBase" id="RU004241"/>
    </source>
</evidence>
<dbReference type="OMA" id="QSFEDTC"/>
<comment type="similarity">
    <text evidence="4">Belongs to the peroxidase family.</text>
</comment>
<feature type="domain" description="Plant heme peroxidase family profile" evidence="6">
    <location>
        <begin position="72"/>
        <end position="341"/>
    </location>
</feature>
<dbReference type="InterPro" id="IPR044831">
    <property type="entry name" value="Ccp1-like"/>
</dbReference>
<reference evidence="8" key="1">
    <citation type="journal article" date="2015" name="BMC Genomics">
        <title>Genomic and transcriptomic analysis of the endophytic fungus Pestalotiopsis fici reveals its lifestyle and high potential for synthesis of natural products.</title>
        <authorList>
            <person name="Wang X."/>
            <person name="Zhang X."/>
            <person name="Liu L."/>
            <person name="Xiang M."/>
            <person name="Wang W."/>
            <person name="Sun X."/>
            <person name="Che Y."/>
            <person name="Guo L."/>
            <person name="Liu G."/>
            <person name="Guo L."/>
            <person name="Wang C."/>
            <person name="Yin W.B."/>
            <person name="Stadler M."/>
            <person name="Zhang X."/>
            <person name="Liu X."/>
        </authorList>
    </citation>
    <scope>NUCLEOTIDE SEQUENCE [LARGE SCALE GENOMIC DNA]</scope>
    <source>
        <strain evidence="8">W106-1 / CGMCC3.15140</strain>
    </source>
</reference>
<evidence type="ECO:0000313" key="8">
    <source>
        <dbReference type="Proteomes" id="UP000030651"/>
    </source>
</evidence>
<keyword evidence="5" id="KW-0732">Signal</keyword>
<dbReference type="HOGENOM" id="CLU_004824_4_0_1"/>
<feature type="chain" id="PRO_5006994326" description="Peroxidase" evidence="5">
    <location>
        <begin position="21"/>
        <end position="513"/>
    </location>
</feature>